<reference evidence="2 3" key="1">
    <citation type="submission" date="2020-03" db="EMBL/GenBank/DDBJ databases">
        <authorList>
            <person name="Kim M.K."/>
        </authorList>
    </citation>
    <scope>NUCLEOTIDE SEQUENCE [LARGE SCALE GENOMIC DNA]</scope>
    <source>
        <strain evidence="2 3">BT328</strain>
    </source>
</reference>
<dbReference type="InterPro" id="IPR013830">
    <property type="entry name" value="SGNH_hydro"/>
</dbReference>
<proteinExistence type="predicted"/>
<name>A0A6G9AGL2_9BACT</name>
<dbReference type="GO" id="GO:0016788">
    <property type="term" value="F:hydrolase activity, acting on ester bonds"/>
    <property type="evidence" value="ECO:0007669"/>
    <property type="project" value="UniProtKB-ARBA"/>
</dbReference>
<accession>A0A6G9AGL2</accession>
<gene>
    <name evidence="2" type="ORF">G8759_02680</name>
</gene>
<evidence type="ECO:0000313" key="3">
    <source>
        <dbReference type="Proteomes" id="UP000501802"/>
    </source>
</evidence>
<dbReference type="PANTHER" id="PTHR14209">
    <property type="entry name" value="ISOAMYL ACETATE-HYDROLYZING ESTERASE 1"/>
    <property type="match status" value="1"/>
</dbReference>
<dbReference type="InterPro" id="IPR036514">
    <property type="entry name" value="SGNH_hydro_sf"/>
</dbReference>
<evidence type="ECO:0000313" key="2">
    <source>
        <dbReference type="EMBL" id="QIP11612.1"/>
    </source>
</evidence>
<dbReference type="PANTHER" id="PTHR14209:SF19">
    <property type="entry name" value="ISOAMYL ACETATE-HYDROLYZING ESTERASE 1 HOMOLOG"/>
    <property type="match status" value="1"/>
</dbReference>
<evidence type="ECO:0000259" key="1">
    <source>
        <dbReference type="Pfam" id="PF13472"/>
    </source>
</evidence>
<dbReference type="KEGG" id="spib:G8759_02680"/>
<dbReference type="Gene3D" id="3.40.50.1110">
    <property type="entry name" value="SGNH hydrolase"/>
    <property type="match status" value="1"/>
</dbReference>
<sequence length="417" mass="46273">MRKRKVVAILGYSLFMLLYRPHGLAFAQNKLQSVTESLNSPFELKNGDRVVFLGNSLFENDFQYGYIELALTTRWPDRDVTYRNIGWTGDNVFGVARSTITNPPTAYELLMEHLTKAQPTVVLVAYGGIEAQDGEAGLPAFKEGLTKLIDKIDQLGAKAVLLSPIPILSADSAESVAKRNAMLELYAATIAKIASERGKRYVDIFKPIQEVSKKIALTENGIHLNEAGYYNLASILEKGLGLGPRTEPVAIMISKNAAETTNPAKILDPGANATDLKFTIKERYLPLPLPSGESGLPGLGQVVKIPGLKKGFYTLTIDNSEVITASAKQWEKGIEIRQGPSFEQVHELQQMVLKKNDLFFFQYRPPNTTYILGMRSHEQGRHAKGLEEQSLIIKWLEGQIALIRAPKSRVYQLTLLK</sequence>
<feature type="domain" description="SGNH hydrolase-type esterase" evidence="1">
    <location>
        <begin position="52"/>
        <end position="229"/>
    </location>
</feature>
<dbReference type="SUPFAM" id="SSF52266">
    <property type="entry name" value="SGNH hydrolase"/>
    <property type="match status" value="1"/>
</dbReference>
<keyword evidence="3" id="KW-1185">Reference proteome</keyword>
<dbReference type="RefSeq" id="WP_167204967.1">
    <property type="nucleotide sequence ID" value="NZ_CP050063.1"/>
</dbReference>
<protein>
    <submittedName>
        <fullName evidence="2">GDSL family lipase</fullName>
    </submittedName>
</protein>
<dbReference type="InterPro" id="IPR045136">
    <property type="entry name" value="Iah1-like"/>
</dbReference>
<dbReference type="AlphaFoldDB" id="A0A6G9AGL2"/>
<dbReference type="Proteomes" id="UP000501802">
    <property type="component" value="Chromosome"/>
</dbReference>
<dbReference type="Pfam" id="PF13472">
    <property type="entry name" value="Lipase_GDSL_2"/>
    <property type="match status" value="1"/>
</dbReference>
<organism evidence="2 3">
    <name type="scientific">Spirosoma aureum</name>
    <dbReference type="NCBI Taxonomy" id="2692134"/>
    <lineage>
        <taxon>Bacteria</taxon>
        <taxon>Pseudomonadati</taxon>
        <taxon>Bacteroidota</taxon>
        <taxon>Cytophagia</taxon>
        <taxon>Cytophagales</taxon>
        <taxon>Cytophagaceae</taxon>
        <taxon>Spirosoma</taxon>
    </lineage>
</organism>
<dbReference type="EMBL" id="CP050063">
    <property type="protein sequence ID" value="QIP11612.1"/>
    <property type="molecule type" value="Genomic_DNA"/>
</dbReference>